<feature type="region of interest" description="Disordered" evidence="1">
    <location>
        <begin position="1"/>
        <end position="23"/>
    </location>
</feature>
<dbReference type="OrthoDB" id="1001109at2759"/>
<organism evidence="2 3">
    <name type="scientific">Gossypium hirsutum</name>
    <name type="common">Upland cotton</name>
    <name type="synonym">Gossypium mexicanum</name>
    <dbReference type="NCBI Taxonomy" id="3635"/>
    <lineage>
        <taxon>Eukaryota</taxon>
        <taxon>Viridiplantae</taxon>
        <taxon>Streptophyta</taxon>
        <taxon>Embryophyta</taxon>
        <taxon>Tracheophyta</taxon>
        <taxon>Spermatophyta</taxon>
        <taxon>Magnoliopsida</taxon>
        <taxon>eudicotyledons</taxon>
        <taxon>Gunneridae</taxon>
        <taxon>Pentapetalae</taxon>
        <taxon>rosids</taxon>
        <taxon>malvids</taxon>
        <taxon>Malvales</taxon>
        <taxon>Malvaceae</taxon>
        <taxon>Malvoideae</taxon>
        <taxon>Gossypium</taxon>
    </lineage>
</organism>
<feature type="compositionally biased region" description="Basic and acidic residues" evidence="1">
    <location>
        <begin position="11"/>
        <end position="23"/>
    </location>
</feature>
<dbReference type="SUPFAM" id="SSF57997">
    <property type="entry name" value="Tropomyosin"/>
    <property type="match status" value="1"/>
</dbReference>
<evidence type="ECO:0000313" key="2">
    <source>
        <dbReference type="Proteomes" id="UP000818029"/>
    </source>
</evidence>
<accession>A0A1U8IYE9</accession>
<sequence>MRTAGLGKTSEQWREEIREERNKSDRWERKFQEVQARNKALEKSLSESQKEKGKLKDRVVELEGSLCQHRSRNSVIELKASLSKIEEMKGKIEELEAALRSCEGRIEHLEVKEGRQNEQLHYFQDQVRNRDRVMGEAVVQIREVADHLQTLVVQADTLSVKYELDSDRGQELASLLKKIKVLSIRAKPYL</sequence>
<dbReference type="KEGG" id="ghi:107900196"/>
<dbReference type="Gene3D" id="1.10.287.1490">
    <property type="match status" value="1"/>
</dbReference>
<proteinExistence type="predicted"/>
<dbReference type="AlphaFoldDB" id="A0A1U8IYE9"/>
<dbReference type="Proteomes" id="UP000818029">
    <property type="component" value="Chromosome D06"/>
</dbReference>
<reference evidence="2" key="1">
    <citation type="journal article" date="2020" name="Nat. Genet.">
        <title>Genomic diversifications of five Gossypium allopolyploid species and their impact on cotton improvement.</title>
        <authorList>
            <person name="Chen Z.J."/>
            <person name="Sreedasyam A."/>
            <person name="Ando A."/>
            <person name="Song Q."/>
            <person name="De Santiago L.M."/>
            <person name="Hulse-Kemp A.M."/>
            <person name="Ding M."/>
            <person name="Ye W."/>
            <person name="Kirkbride R.C."/>
            <person name="Jenkins J."/>
            <person name="Plott C."/>
            <person name="Lovell J."/>
            <person name="Lin Y.M."/>
            <person name="Vaughn R."/>
            <person name="Liu B."/>
            <person name="Simpson S."/>
            <person name="Scheffler B.E."/>
            <person name="Wen L."/>
            <person name="Saski C.A."/>
            <person name="Grover C.E."/>
            <person name="Hu G."/>
            <person name="Conover J.L."/>
            <person name="Carlson J.W."/>
            <person name="Shu S."/>
            <person name="Boston L.B."/>
            <person name="Williams M."/>
            <person name="Peterson D.G."/>
            <person name="McGee K."/>
            <person name="Jones D.C."/>
            <person name="Wendel J.F."/>
            <person name="Stelly D.M."/>
            <person name="Grimwood J."/>
            <person name="Schmutz J."/>
        </authorList>
    </citation>
    <scope>NUCLEOTIDE SEQUENCE [LARGE SCALE GENOMIC DNA]</scope>
    <source>
        <strain evidence="2">cv. TM-1</strain>
    </source>
</reference>
<evidence type="ECO:0000313" key="3">
    <source>
        <dbReference type="RefSeq" id="XP_016681378.1"/>
    </source>
</evidence>
<gene>
    <name evidence="3" type="primary">LOC107900196</name>
</gene>
<keyword evidence="2" id="KW-1185">Reference proteome</keyword>
<dbReference type="RefSeq" id="XP_016681378.1">
    <property type="nucleotide sequence ID" value="XM_016825889.2"/>
</dbReference>
<reference evidence="3" key="2">
    <citation type="submission" date="2025-08" db="UniProtKB">
        <authorList>
            <consortium name="RefSeq"/>
        </authorList>
    </citation>
    <scope>IDENTIFICATION</scope>
</reference>
<dbReference type="PaxDb" id="3635-A0A1U8IYE9"/>
<dbReference type="GeneID" id="107900196"/>
<protein>
    <submittedName>
        <fullName evidence="3">Tropomyosin-1-like</fullName>
    </submittedName>
</protein>
<name>A0A1U8IYE9_GOSHI</name>
<evidence type="ECO:0000256" key="1">
    <source>
        <dbReference type="SAM" id="MobiDB-lite"/>
    </source>
</evidence>